<keyword evidence="2" id="KW-1185">Reference proteome</keyword>
<sequence length="507" mass="56066">MTRGNSNRLEFELDQPDIVLRGMIDDAPGTLFSGRLVVNLIEPIRVKGLKVVLEGHERLEWEYQSNGIASTVFHRESTPITHKWTFFTTSDGRKAETWEAGRHEFPFSVVFPGNMPETITLPYAKVSYQLKATLRRTGIMANLSTQQEVSVKRDLTIDGSFGTGAIDVENRWRNDLEFRVISDADTFTPGDQLKAHFTFQPLVKHIHLIKIGAVLKEYVRCHTPLGEAEKTVSRVAASVEVVAKGDERLEESVLGRRQSVVVAGRSMAPSPGLPRTGSGVDLTHAIEEHLQLTIPADPKRLQCDHLSSYIEVTHKLKFSIHFRDNEGRPRTLWVSVPISVVPTILDTAHGPRAELPTYANAAMDQRIAVSSLDPGPPTYDVAISDSLSRASSSILSESTEVITPTDSSNVSVHSDEMAANEVPLRHAPRDRRASVVIHTVDESRPLVHPTALHNFLRRPIVFPASAEVTPLPTPYASPVGSPQLKSSDESFSHPTQTSLYAVLSRRT</sequence>
<dbReference type="EMBL" id="JANBPG010001193">
    <property type="protein sequence ID" value="KAJ1891252.1"/>
    <property type="molecule type" value="Genomic_DNA"/>
</dbReference>
<dbReference type="Proteomes" id="UP001150581">
    <property type="component" value="Unassembled WGS sequence"/>
</dbReference>
<organism evidence="1 2">
    <name type="scientific">Kickxella alabastrina</name>
    <dbReference type="NCBI Taxonomy" id="61397"/>
    <lineage>
        <taxon>Eukaryota</taxon>
        <taxon>Fungi</taxon>
        <taxon>Fungi incertae sedis</taxon>
        <taxon>Zoopagomycota</taxon>
        <taxon>Kickxellomycotina</taxon>
        <taxon>Kickxellomycetes</taxon>
        <taxon>Kickxellales</taxon>
        <taxon>Kickxellaceae</taxon>
        <taxon>Kickxella</taxon>
    </lineage>
</organism>
<evidence type="ECO:0000313" key="1">
    <source>
        <dbReference type="EMBL" id="KAJ1891252.1"/>
    </source>
</evidence>
<accession>A0ACC1IDV2</accession>
<gene>
    <name evidence="1" type="ORF">LPJ66_007029</name>
</gene>
<protein>
    <submittedName>
        <fullName evidence="1">Uncharacterized protein</fullName>
    </submittedName>
</protein>
<name>A0ACC1IDV2_9FUNG</name>
<reference evidence="1" key="1">
    <citation type="submission" date="2022-07" db="EMBL/GenBank/DDBJ databases">
        <title>Phylogenomic reconstructions and comparative analyses of Kickxellomycotina fungi.</title>
        <authorList>
            <person name="Reynolds N.K."/>
            <person name="Stajich J.E."/>
            <person name="Barry K."/>
            <person name="Grigoriev I.V."/>
            <person name="Crous P."/>
            <person name="Smith M.E."/>
        </authorList>
    </citation>
    <scope>NUCLEOTIDE SEQUENCE</scope>
    <source>
        <strain evidence="1">Benny 63K</strain>
    </source>
</reference>
<comment type="caution">
    <text evidence="1">The sequence shown here is derived from an EMBL/GenBank/DDBJ whole genome shotgun (WGS) entry which is preliminary data.</text>
</comment>
<evidence type="ECO:0000313" key="2">
    <source>
        <dbReference type="Proteomes" id="UP001150581"/>
    </source>
</evidence>
<proteinExistence type="predicted"/>